<dbReference type="EMBL" id="FOJM01000013">
    <property type="protein sequence ID" value="SFA54450.1"/>
    <property type="molecule type" value="Genomic_DNA"/>
</dbReference>
<protein>
    <submittedName>
        <fullName evidence="2">Predicted glycosyl transferase</fullName>
    </submittedName>
</protein>
<dbReference type="Gene3D" id="3.40.50.2000">
    <property type="entry name" value="Glycogen Phosphorylase B"/>
    <property type="match status" value="1"/>
</dbReference>
<dbReference type="Gene3D" id="3.40.50.11190">
    <property type="match status" value="1"/>
</dbReference>
<accession>A0A1I0TRV3</accession>
<reference evidence="3" key="1">
    <citation type="submission" date="2016-10" db="EMBL/GenBank/DDBJ databases">
        <authorList>
            <person name="Varghese N."/>
            <person name="Submissions S."/>
        </authorList>
    </citation>
    <scope>NUCLEOTIDE SEQUENCE [LARGE SCALE GENOMIC DNA]</scope>
    <source>
        <strain evidence="3">DSM 18130</strain>
    </source>
</reference>
<keyword evidence="2" id="KW-0808">Transferase</keyword>
<dbReference type="RefSeq" id="WP_090985585.1">
    <property type="nucleotide sequence ID" value="NZ_CP031708.1"/>
</dbReference>
<proteinExistence type="predicted"/>
<dbReference type="OrthoDB" id="9809594at2"/>
<keyword evidence="3" id="KW-1185">Reference proteome</keyword>
<dbReference type="GeneID" id="96613609"/>
<dbReference type="InterPro" id="IPR007235">
    <property type="entry name" value="Glyco_trans_28_C"/>
</dbReference>
<gene>
    <name evidence="2" type="ORF">SAMN04488511_113133</name>
</gene>
<dbReference type="Pfam" id="PF04101">
    <property type="entry name" value="Glyco_tran_28_C"/>
    <property type="match status" value="1"/>
</dbReference>
<evidence type="ECO:0000259" key="1">
    <source>
        <dbReference type="Pfam" id="PF04101"/>
    </source>
</evidence>
<dbReference type="Proteomes" id="UP000198836">
    <property type="component" value="Unassembled WGS sequence"/>
</dbReference>
<dbReference type="AlphaFoldDB" id="A0A1I0TRV3"/>
<name>A0A1I0TRV3_9SPHI</name>
<dbReference type="PANTHER" id="PTHR21015:SF22">
    <property type="entry name" value="GLYCOSYLTRANSFERASE"/>
    <property type="match status" value="1"/>
</dbReference>
<evidence type="ECO:0000313" key="2">
    <source>
        <dbReference type="EMBL" id="SFA54450.1"/>
    </source>
</evidence>
<feature type="domain" description="Glycosyl transferase family 28 C-terminal" evidence="1">
    <location>
        <begin position="188"/>
        <end position="301"/>
    </location>
</feature>
<sequence length="348" mass="38573">MEIAFYVHHHGSGHLMRCLAIASALKNCHITFLGSRLEQYRSLIPNNIKLISLPMDTPGDQDLDVVDQSPVGLHYAPLNVNGQLQRVNTITSFLASNPNLLFIVDVSVEVAMLSKLCGIPTIVVRQHGLRDDLPHQICYRNAIGLLAPFDERMSGQVPEWISNKTFYTGGLSRFAPSADLSDASKRNVAVLIGSGGTSINNHFLEHLSVQCPQWIFHIVGNIHSSKNIDNLHFYGKLEDPRTVLANCCLVIGNAGHNTVMECASLNKRFIAISEERPFKEQEEKARIIEGLALAVHIPASEIFQVDWEEILENSLASCPNWNGLISSDAAERAAAYLMHTHRAVFQHN</sequence>
<evidence type="ECO:0000313" key="3">
    <source>
        <dbReference type="Proteomes" id="UP000198836"/>
    </source>
</evidence>
<dbReference type="SUPFAM" id="SSF53756">
    <property type="entry name" value="UDP-Glycosyltransferase/glycogen phosphorylase"/>
    <property type="match status" value="1"/>
</dbReference>
<dbReference type="PANTHER" id="PTHR21015">
    <property type="entry name" value="UDP-N-ACETYLGLUCOSAMINE--N-ACETYLMURAMYL-(PENTAPEPTIDE) PYROPHOSPHORYL-UNDECAPRENOL N-ACETYLGLUCOSAMINE TRANSFERASE 1"/>
    <property type="match status" value="1"/>
</dbReference>
<dbReference type="STRING" id="332999.SAMN04488511_113133"/>
<organism evidence="2 3">
    <name type="scientific">Pedobacter suwonensis</name>
    <dbReference type="NCBI Taxonomy" id="332999"/>
    <lineage>
        <taxon>Bacteria</taxon>
        <taxon>Pseudomonadati</taxon>
        <taxon>Bacteroidota</taxon>
        <taxon>Sphingobacteriia</taxon>
        <taxon>Sphingobacteriales</taxon>
        <taxon>Sphingobacteriaceae</taxon>
        <taxon>Pedobacter</taxon>
    </lineage>
</organism>
<dbReference type="GO" id="GO:0016758">
    <property type="term" value="F:hexosyltransferase activity"/>
    <property type="evidence" value="ECO:0007669"/>
    <property type="project" value="InterPro"/>
</dbReference>